<dbReference type="EMBL" id="CP001751">
    <property type="protein sequence ID" value="ADE38519.1"/>
    <property type="molecule type" value="Genomic_DNA"/>
</dbReference>
<proteinExistence type="predicted"/>
<dbReference type="Proteomes" id="UP000007460">
    <property type="component" value="Chromosome"/>
</dbReference>
<dbReference type="STRING" id="488538.SAR116_0276"/>
<name>D5BQ21_PUNMI</name>
<dbReference type="PANTHER" id="PTHR20883">
    <property type="entry name" value="PHYTANOYL-COA DIOXYGENASE DOMAIN CONTAINING 1"/>
    <property type="match status" value="1"/>
</dbReference>
<dbReference type="Pfam" id="PF05721">
    <property type="entry name" value="PhyH"/>
    <property type="match status" value="1"/>
</dbReference>
<dbReference type="AlphaFoldDB" id="D5BQ21"/>
<dbReference type="GO" id="GO:0005506">
    <property type="term" value="F:iron ion binding"/>
    <property type="evidence" value="ECO:0007669"/>
    <property type="project" value="UniProtKB-ARBA"/>
</dbReference>
<evidence type="ECO:0000313" key="2">
    <source>
        <dbReference type="EMBL" id="ADE38519.1"/>
    </source>
</evidence>
<dbReference type="eggNOG" id="COG5285">
    <property type="taxonomic scope" value="Bacteria"/>
</dbReference>
<gene>
    <name evidence="2" type="ordered locus">SAR116_0276</name>
</gene>
<comment type="cofactor">
    <cofactor evidence="1">
        <name>Fe(2+)</name>
        <dbReference type="ChEBI" id="CHEBI:29033"/>
    </cofactor>
</comment>
<dbReference type="SUPFAM" id="SSF51197">
    <property type="entry name" value="Clavaminate synthase-like"/>
    <property type="match status" value="1"/>
</dbReference>
<dbReference type="PANTHER" id="PTHR20883:SF48">
    <property type="entry name" value="ECTOINE DIOXYGENASE"/>
    <property type="match status" value="1"/>
</dbReference>
<dbReference type="OrthoDB" id="9796766at2"/>
<accession>D5BQ21</accession>
<sequence>MTLNEHDFNVATEALIEGPGYYLFPSVFSAEQVAEANRIINFHSNEAQAATHFHGAHSDKVHLQRRVWNLLNKGDVFVDMVQHPAVMAVFSKVLGRNFILGSFAANRLLPGAPGQEPHVDYPYWDMHDIDEFPAGINSSFHMNCQSLISLHEFTAENGATGIVPHSQKRGVYPKAEEFEAEFIQVTAPPGSLLLFTGMNWHCSMPNNSDAERTSILGQYLPKFVKPMENLLESVNSDIQASASPALRQLLGSDLRYPELLEDAEAGNAEGRSATEAAE</sequence>
<evidence type="ECO:0000313" key="3">
    <source>
        <dbReference type="Proteomes" id="UP000007460"/>
    </source>
</evidence>
<evidence type="ECO:0000256" key="1">
    <source>
        <dbReference type="ARBA" id="ARBA00001954"/>
    </source>
</evidence>
<dbReference type="HOGENOM" id="CLU_047725_3_2_5"/>
<dbReference type="GO" id="GO:0016706">
    <property type="term" value="F:2-oxoglutarate-dependent dioxygenase activity"/>
    <property type="evidence" value="ECO:0007669"/>
    <property type="project" value="UniProtKB-ARBA"/>
</dbReference>
<dbReference type="InterPro" id="IPR008775">
    <property type="entry name" value="Phytyl_CoA_dOase-like"/>
</dbReference>
<dbReference type="KEGG" id="apb:SAR116_0276"/>
<keyword evidence="3" id="KW-1185">Reference proteome</keyword>
<protein>
    <recommendedName>
        <fullName evidence="4">Phytanoyl-CoA dioxygenase</fullName>
    </recommendedName>
</protein>
<evidence type="ECO:0008006" key="4">
    <source>
        <dbReference type="Google" id="ProtNLM"/>
    </source>
</evidence>
<dbReference type="Gene3D" id="2.60.120.620">
    <property type="entry name" value="q2cbj1_9rhob like domain"/>
    <property type="match status" value="1"/>
</dbReference>
<organism evidence="2 3">
    <name type="scientific">Puniceispirillum marinum (strain IMCC1322)</name>
    <dbReference type="NCBI Taxonomy" id="488538"/>
    <lineage>
        <taxon>Bacteria</taxon>
        <taxon>Pseudomonadati</taxon>
        <taxon>Pseudomonadota</taxon>
        <taxon>Alphaproteobacteria</taxon>
        <taxon>Candidatus Puniceispirillales</taxon>
        <taxon>Candidatus Puniceispirillaceae</taxon>
        <taxon>Candidatus Puniceispirillum</taxon>
    </lineage>
</organism>
<dbReference type="RefSeq" id="WP_013045149.1">
    <property type="nucleotide sequence ID" value="NC_014010.1"/>
</dbReference>
<reference evidence="2 3" key="1">
    <citation type="journal article" date="2010" name="J. Bacteriol.">
        <title>Complete genome sequence of "Candidatus Puniceispirillum marinum" IMCC1322, a representative of the SAR116 clade in the Alphaproteobacteria.</title>
        <authorList>
            <person name="Oh H.M."/>
            <person name="Kwon K.K."/>
            <person name="Kang I."/>
            <person name="Kang S.G."/>
            <person name="Lee J.H."/>
            <person name="Kim S.J."/>
            <person name="Cho J.C."/>
        </authorList>
    </citation>
    <scope>NUCLEOTIDE SEQUENCE [LARGE SCALE GENOMIC DNA]</scope>
    <source>
        <strain evidence="2 3">IMCC1322</strain>
    </source>
</reference>